<dbReference type="InterPro" id="IPR032466">
    <property type="entry name" value="Metal_Hydrolase"/>
</dbReference>
<dbReference type="SUPFAM" id="SSF51556">
    <property type="entry name" value="Metallo-dependent hydrolases"/>
    <property type="match status" value="1"/>
</dbReference>
<name>A0ABQ0IZP2_GLUTH</name>
<sequence length="468" mass="51031">MIRHGLLMVSGKDAAMTVSLLITNAYLYIDRDWEIPNGWIALKDGRVHSVGHSGEIPPPAEKTLSADGKLVTPGLINAHHHMYQNLTRAYAPVTNGTLFEWLQGLYPLWAGLDEESVYLSTAVAMVELLMGGCTTSMDHMYVHPKPFLIDAQFRAAKDIGFRFHATRGSMTRSVEDGGLPPASVVQDEDTILADSERLVHAYHDASPGAMGRVALAPCSLFSVSERIMTESAAMADRYDLRLHTHLAEDHDEDRYCADVYGCTPTEYFERVGWASPRSWVAHYIYPSTDEIDRLAHAGVCTAQCPCSNMMIGGGSADAMDMRRRGMRVGLGCDGSASTDHASLWLETRMALLLGRFRNGPHSMTARDALDMATRGGAACLGWDDEIGHLRPGACADLVIWQMSEISLAGALTDPVEAWLRCAPATAGTTIVNGQILVENGQPVLKNLGDILGAHRKEAMRIQRLNGPT</sequence>
<dbReference type="PANTHER" id="PTHR43794:SF11">
    <property type="entry name" value="AMIDOHYDROLASE-RELATED DOMAIN-CONTAINING PROTEIN"/>
    <property type="match status" value="1"/>
</dbReference>
<dbReference type="Gene3D" id="2.30.40.10">
    <property type="entry name" value="Urease, subunit C, domain 1"/>
    <property type="match status" value="1"/>
</dbReference>
<dbReference type="SUPFAM" id="SSF51338">
    <property type="entry name" value="Composite domain of metallo-dependent hydrolases"/>
    <property type="match status" value="2"/>
</dbReference>
<gene>
    <name evidence="4" type="ORF">NBRC3257_2661</name>
</gene>
<dbReference type="Gene3D" id="3.20.20.140">
    <property type="entry name" value="Metal-dependent hydrolases"/>
    <property type="match status" value="1"/>
</dbReference>
<evidence type="ECO:0000259" key="3">
    <source>
        <dbReference type="Pfam" id="PF01979"/>
    </source>
</evidence>
<dbReference type="NCBIfam" id="NF006055">
    <property type="entry name" value="PRK08203.1"/>
    <property type="match status" value="1"/>
</dbReference>
<dbReference type="CDD" id="cd01298">
    <property type="entry name" value="ATZ_TRZ_like"/>
    <property type="match status" value="1"/>
</dbReference>
<dbReference type="PANTHER" id="PTHR43794">
    <property type="entry name" value="AMINOHYDROLASE SSNA-RELATED"/>
    <property type="match status" value="1"/>
</dbReference>
<evidence type="ECO:0000313" key="5">
    <source>
        <dbReference type="Proteomes" id="UP000018209"/>
    </source>
</evidence>
<keyword evidence="5" id="KW-1185">Reference proteome</keyword>
<proteinExistence type="inferred from homology"/>
<comment type="similarity">
    <text evidence="1">Belongs to the metallo-dependent hydrolases superfamily. ATZ/TRZ family.</text>
</comment>
<evidence type="ECO:0000256" key="2">
    <source>
        <dbReference type="ARBA" id="ARBA00022801"/>
    </source>
</evidence>
<dbReference type="InterPro" id="IPR006680">
    <property type="entry name" value="Amidohydro-rel"/>
</dbReference>
<dbReference type="EMBL" id="BASM01000034">
    <property type="protein sequence ID" value="GAD27662.1"/>
    <property type="molecule type" value="Genomic_DNA"/>
</dbReference>
<accession>A0ABQ0IZP2</accession>
<evidence type="ECO:0000256" key="1">
    <source>
        <dbReference type="ARBA" id="ARBA00006745"/>
    </source>
</evidence>
<dbReference type="InterPro" id="IPR011059">
    <property type="entry name" value="Metal-dep_hydrolase_composite"/>
</dbReference>
<organism evidence="4 5">
    <name type="scientific">Gluconobacter thailandicus NBRC 3257</name>
    <dbReference type="NCBI Taxonomy" id="1381097"/>
    <lineage>
        <taxon>Bacteria</taxon>
        <taxon>Pseudomonadati</taxon>
        <taxon>Pseudomonadota</taxon>
        <taxon>Alphaproteobacteria</taxon>
        <taxon>Acetobacterales</taxon>
        <taxon>Acetobacteraceae</taxon>
        <taxon>Gluconobacter</taxon>
    </lineage>
</organism>
<keyword evidence="2" id="KW-0378">Hydrolase</keyword>
<evidence type="ECO:0000313" key="4">
    <source>
        <dbReference type="EMBL" id="GAD27662.1"/>
    </source>
</evidence>
<dbReference type="InterPro" id="IPR050287">
    <property type="entry name" value="MTA/SAH_deaminase"/>
</dbReference>
<dbReference type="RefSeq" id="WP_007283313.1">
    <property type="nucleotide sequence ID" value="NZ_BASM01000034.1"/>
</dbReference>
<protein>
    <submittedName>
        <fullName evidence="4">Amidohydrolase</fullName>
    </submittedName>
</protein>
<feature type="domain" description="Amidohydrolase-related" evidence="3">
    <location>
        <begin position="70"/>
        <end position="416"/>
    </location>
</feature>
<dbReference type="Proteomes" id="UP000018209">
    <property type="component" value="Unassembled WGS sequence"/>
</dbReference>
<comment type="caution">
    <text evidence="4">The sequence shown here is derived from an EMBL/GenBank/DDBJ whole genome shotgun (WGS) entry which is preliminary data.</text>
</comment>
<reference evidence="4 5" key="1">
    <citation type="submission" date="2013-08" db="EMBL/GenBank/DDBJ databases">
        <title>Gluconobacter thailandicus NBRC 3257 whole genome sequence.</title>
        <authorList>
            <person name="Matsutani M."/>
            <person name="Yakushi T."/>
            <person name="Matsushita K."/>
        </authorList>
    </citation>
    <scope>NUCLEOTIDE SEQUENCE [LARGE SCALE GENOMIC DNA]</scope>
    <source>
        <strain evidence="4 5">NBRC 3257</strain>
    </source>
</reference>
<dbReference type="Pfam" id="PF01979">
    <property type="entry name" value="Amidohydro_1"/>
    <property type="match status" value="1"/>
</dbReference>